<feature type="transmembrane region" description="Helical" evidence="1">
    <location>
        <begin position="308"/>
        <end position="330"/>
    </location>
</feature>
<gene>
    <name evidence="2" type="ORF">KTS37_16025</name>
</gene>
<feature type="transmembrane region" description="Helical" evidence="1">
    <location>
        <begin position="282"/>
        <end position="302"/>
    </location>
</feature>
<name>A0AA41KGN1_9EURY</name>
<evidence type="ECO:0000256" key="1">
    <source>
        <dbReference type="SAM" id="Phobius"/>
    </source>
</evidence>
<organism evidence="2 3">
    <name type="scientific">Haloarcula salina</name>
    <dbReference type="NCBI Taxonomy" id="1429914"/>
    <lineage>
        <taxon>Archaea</taxon>
        <taxon>Methanobacteriati</taxon>
        <taxon>Methanobacteriota</taxon>
        <taxon>Stenosarchaea group</taxon>
        <taxon>Halobacteria</taxon>
        <taxon>Halobacteriales</taxon>
        <taxon>Haloarculaceae</taxon>
        <taxon>Haloarcula</taxon>
    </lineage>
</organism>
<evidence type="ECO:0000313" key="2">
    <source>
        <dbReference type="EMBL" id="MBV0903297.1"/>
    </source>
</evidence>
<feature type="transmembrane region" description="Helical" evidence="1">
    <location>
        <begin position="376"/>
        <end position="396"/>
    </location>
</feature>
<feature type="transmembrane region" description="Helical" evidence="1">
    <location>
        <begin position="146"/>
        <end position="163"/>
    </location>
</feature>
<keyword evidence="1" id="KW-0812">Transmembrane</keyword>
<protein>
    <submittedName>
        <fullName evidence="2">Sodium:phosphate symporter</fullName>
    </submittedName>
</protein>
<reference evidence="2" key="1">
    <citation type="submission" date="2021-06" db="EMBL/GenBank/DDBJ databases">
        <title>New haloarchaea isolates fom saline soil.</title>
        <authorList>
            <person name="Duran-Viseras A."/>
            <person name="Sanchez-Porro C.S."/>
            <person name="Ventosa A."/>
        </authorList>
    </citation>
    <scope>NUCLEOTIDE SEQUENCE</scope>
    <source>
        <strain evidence="2">JCM 18369</strain>
    </source>
</reference>
<feature type="transmembrane region" description="Helical" evidence="1">
    <location>
        <begin position="192"/>
        <end position="208"/>
    </location>
</feature>
<feature type="transmembrane region" description="Helical" evidence="1">
    <location>
        <begin position="215"/>
        <end position="231"/>
    </location>
</feature>
<keyword evidence="3" id="KW-1185">Reference proteome</keyword>
<feature type="transmembrane region" description="Helical" evidence="1">
    <location>
        <begin position="116"/>
        <end position="134"/>
    </location>
</feature>
<feature type="transmembrane region" description="Helical" evidence="1">
    <location>
        <begin position="417"/>
        <end position="437"/>
    </location>
</feature>
<feature type="transmembrane region" description="Helical" evidence="1">
    <location>
        <begin position="342"/>
        <end position="364"/>
    </location>
</feature>
<feature type="transmembrane region" description="Helical" evidence="1">
    <location>
        <begin position="83"/>
        <end position="104"/>
    </location>
</feature>
<keyword evidence="1" id="KW-1133">Transmembrane helix</keyword>
<feature type="transmembrane region" description="Helical" evidence="1">
    <location>
        <begin position="170"/>
        <end position="186"/>
    </location>
</feature>
<feature type="transmembrane region" description="Helical" evidence="1">
    <location>
        <begin position="251"/>
        <end position="270"/>
    </location>
</feature>
<dbReference type="RefSeq" id="WP_162414037.1">
    <property type="nucleotide sequence ID" value="NZ_JAHQXE010000005.1"/>
</dbReference>
<accession>A0AA41KGN1</accession>
<comment type="caution">
    <text evidence="2">The sequence shown here is derived from an EMBL/GenBank/DDBJ whole genome shotgun (WGS) entry which is preliminary data.</text>
</comment>
<dbReference type="AlphaFoldDB" id="A0AA41KGN1"/>
<evidence type="ECO:0000313" key="3">
    <source>
        <dbReference type="Proteomes" id="UP001166304"/>
    </source>
</evidence>
<dbReference type="Proteomes" id="UP001166304">
    <property type="component" value="Unassembled WGS sequence"/>
</dbReference>
<keyword evidence="1" id="KW-0472">Membrane</keyword>
<sequence>MSDGRRGRVLLVVAVLAVAIAARLTSLHWTPLPSTLDGFGYVALARDAIETGAFPFSRFRADNLVFTGVLTAVGLVTGERPLYVAQPVVALTGGASCLTAMALVRRIARSHRWRGRRVTTAMALSGFGLAVSGIYLRRTGQTDEEALALLLVPLFAIAVHRLFATDGSRLRWGVLGGLLFVAFPLLHTFSSLVVGLVLTGVLAAWLARVPSRRDAVTAAVVVGGFWVYMWGYYRLAERSLLEVPYVDRVSAYPGLFLAWVVVLAATLVWFQRTSERLQRATIGGAVGLWFLALGANVLRTVFPGTQSTPTGLVVLVAAFAVPVAFALVGLPLASRDRRRTGPVVLALLLAPIVVVYFSLTAALTPEYYGTALRGQTFVHFPVFVLAGLGVAKVAYAGDRSPGPTSGLGSIRPSRNRLATVLATLFIVAALVTAPIAFVNLDTLAFPTGATESQFAAATFTADHVDEQWASDHPFTRIVDLYYPAATNGTYQPVARWLGGGAAPTCPTLSRRSWSTTGAHLFPAGSERTTPAALSEWRYRTNVVYDTRGVDRVWLSRPTDGQPGC</sequence>
<dbReference type="EMBL" id="JAHQXE010000005">
    <property type="protein sequence ID" value="MBV0903297.1"/>
    <property type="molecule type" value="Genomic_DNA"/>
</dbReference>
<proteinExistence type="predicted"/>